<reference evidence="1 2" key="1">
    <citation type="submission" date="2016-11" db="EMBL/GenBank/DDBJ databases">
        <authorList>
            <person name="Jaros S."/>
            <person name="Januszkiewicz K."/>
            <person name="Wedrychowicz H."/>
        </authorList>
    </citation>
    <scope>NUCLEOTIDE SEQUENCE [LARGE SCALE GENOMIC DNA]</scope>
    <source>
        <strain evidence="1 2">DSM 2631</strain>
    </source>
</reference>
<accession>A0A1M4SVM8</accession>
<evidence type="ECO:0008006" key="3">
    <source>
        <dbReference type="Google" id="ProtNLM"/>
    </source>
</evidence>
<evidence type="ECO:0000313" key="1">
    <source>
        <dbReference type="EMBL" id="SHE36219.1"/>
    </source>
</evidence>
<name>A0A1M4SVM8_9CLOT</name>
<keyword evidence="2" id="KW-1185">Reference proteome</keyword>
<organism evidence="1 2">
    <name type="scientific">Clostridium fallax</name>
    <dbReference type="NCBI Taxonomy" id="1533"/>
    <lineage>
        <taxon>Bacteria</taxon>
        <taxon>Bacillati</taxon>
        <taxon>Bacillota</taxon>
        <taxon>Clostridia</taxon>
        <taxon>Eubacteriales</taxon>
        <taxon>Clostridiaceae</taxon>
        <taxon>Clostridium</taxon>
    </lineage>
</organism>
<sequence>MSAVKMSDAAYKEFKQFLDENDIKDFNIRINLAGMG</sequence>
<gene>
    <name evidence="1" type="ORF">SAMN05443638_101198</name>
</gene>
<dbReference type="STRING" id="1533.SAMN05443638_101198"/>
<dbReference type="Proteomes" id="UP000184035">
    <property type="component" value="Unassembled WGS sequence"/>
</dbReference>
<proteinExistence type="predicted"/>
<evidence type="ECO:0000313" key="2">
    <source>
        <dbReference type="Proteomes" id="UP000184035"/>
    </source>
</evidence>
<dbReference type="AlphaFoldDB" id="A0A1M4SVM8"/>
<protein>
    <recommendedName>
        <fullName evidence="3">HesB-like selenoprotein</fullName>
    </recommendedName>
</protein>
<dbReference type="EMBL" id="FQVM01000001">
    <property type="protein sequence ID" value="SHE36219.1"/>
    <property type="molecule type" value="Genomic_DNA"/>
</dbReference>